<keyword evidence="6" id="KW-0677">Repeat</keyword>
<evidence type="ECO:0000256" key="1">
    <source>
        <dbReference type="ARBA" id="ARBA00004922"/>
    </source>
</evidence>
<reference evidence="10 11" key="1">
    <citation type="journal article" date="2016" name="BMC Genomics">
        <title>Combined genomic and structural analyses of a cultured magnetotactic bacterium reveals its niche adaptation to a dynamic environment.</title>
        <authorList>
            <person name="Araujo A.C."/>
            <person name="Morillo V."/>
            <person name="Cypriano J."/>
            <person name="Teixeira L.C."/>
            <person name="Leao P."/>
            <person name="Lyra S."/>
            <person name="Almeida L.G."/>
            <person name="Bazylinski D.A."/>
            <person name="Vasconcellos A.T."/>
            <person name="Abreu F."/>
            <person name="Lins U."/>
        </authorList>
    </citation>
    <scope>NUCLEOTIDE SEQUENCE [LARGE SCALE GENOMIC DNA]</scope>
    <source>
        <strain evidence="10 11">IT-1</strain>
    </source>
</reference>
<keyword evidence="5" id="KW-0808">Transferase</keyword>
<feature type="domain" description="O-GlcNAc transferase C-terminal" evidence="9">
    <location>
        <begin position="161"/>
        <end position="290"/>
    </location>
</feature>
<dbReference type="Pfam" id="PF13844">
    <property type="entry name" value="Glyco_transf_41"/>
    <property type="match status" value="2"/>
</dbReference>
<evidence type="ECO:0000259" key="9">
    <source>
        <dbReference type="Pfam" id="PF13844"/>
    </source>
</evidence>
<gene>
    <name evidence="10" type="ORF">MAIT1_02287</name>
</gene>
<evidence type="ECO:0000256" key="4">
    <source>
        <dbReference type="ARBA" id="ARBA00022676"/>
    </source>
</evidence>
<name>A0A1Y2K4Y5_9PROT</name>
<dbReference type="GO" id="GO:0097363">
    <property type="term" value="F:protein O-acetylglucosaminyltransferase activity"/>
    <property type="evidence" value="ECO:0007669"/>
    <property type="project" value="UniProtKB-EC"/>
</dbReference>
<keyword evidence="4" id="KW-0328">Glycosyltransferase</keyword>
<comment type="similarity">
    <text evidence="2">Belongs to the glycosyltransferase 41 family. O-GlcNAc transferase subfamily.</text>
</comment>
<dbReference type="PANTHER" id="PTHR44835:SF1">
    <property type="entry name" value="PROTEIN O-GLCNAC TRANSFERASE"/>
    <property type="match status" value="1"/>
</dbReference>
<dbReference type="Pfam" id="PF13414">
    <property type="entry name" value="TPR_11"/>
    <property type="match status" value="1"/>
</dbReference>
<dbReference type="InterPro" id="IPR011990">
    <property type="entry name" value="TPR-like_helical_dom_sf"/>
</dbReference>
<dbReference type="Proteomes" id="UP000194003">
    <property type="component" value="Unassembled WGS sequence"/>
</dbReference>
<comment type="caution">
    <text evidence="10">The sequence shown here is derived from an EMBL/GenBank/DDBJ whole genome shotgun (WGS) entry which is preliminary data.</text>
</comment>
<dbReference type="EMBL" id="LVJN01000020">
    <property type="protein sequence ID" value="OSM02184.1"/>
    <property type="molecule type" value="Genomic_DNA"/>
</dbReference>
<dbReference type="Gene3D" id="1.25.40.10">
    <property type="entry name" value="Tetratricopeptide repeat domain"/>
    <property type="match status" value="1"/>
</dbReference>
<evidence type="ECO:0000256" key="7">
    <source>
        <dbReference type="ARBA" id="ARBA00022803"/>
    </source>
</evidence>
<dbReference type="EC" id="2.4.1.255" evidence="3"/>
<feature type="domain" description="O-GlcNAc transferase C-terminal" evidence="9">
    <location>
        <begin position="338"/>
        <end position="467"/>
    </location>
</feature>
<dbReference type="PROSITE" id="PS50005">
    <property type="entry name" value="TPR"/>
    <property type="match status" value="1"/>
</dbReference>
<sequence length="502" mass="53926">MLFEQACAADPTHAPSWYGAALCRQTLGDWGGAISGYQQALARNSDDPDTWNNLGVALQAIGNLEVAEQALRMAVKLSGGRPALLGNLAGALRVQGRFEGALAALREALAAQPDNLELHANLIFTLDQSPGIPFAELLAERRAFNARFVEPLKPVWTSPAKRVSDSAGPLRIGYVSADFRRHSAAWLFGPILWNHDPQRVQWVGYANQTQSDDLTARFRAAASGWREILGGDDATVAQWVREDRIDLLVDLSGYSAGNRLGVFAQRPAPWQASGWGYGVGMGLDCYDLIFSGPGIFTREEIQALPERVVTLPAPFVYTPPERTPPPSVVAPRGINGHLTYGAFTRGEKISDATLAWWGEVLRREPSARLLIKGPNLNPEANGERVLSGLQSVGVEPERVRILPATDQMAHLAAHQRLDALLDTLPMNGGTSTCEALYMGVPVITRSGATPAGRTGAALLTALNAPDGLRGAALRQHFLASPLGDVAASVRAYEESLTAIITV</sequence>
<dbReference type="Gene3D" id="3.40.50.2000">
    <property type="entry name" value="Glycogen Phosphorylase B"/>
    <property type="match status" value="1"/>
</dbReference>
<dbReference type="SUPFAM" id="SSF48452">
    <property type="entry name" value="TPR-like"/>
    <property type="match status" value="1"/>
</dbReference>
<keyword evidence="11" id="KW-1185">Reference proteome</keyword>
<keyword evidence="7 8" id="KW-0802">TPR repeat</keyword>
<evidence type="ECO:0000256" key="5">
    <source>
        <dbReference type="ARBA" id="ARBA00022679"/>
    </source>
</evidence>
<dbReference type="InterPro" id="IPR051939">
    <property type="entry name" value="Glycosyltr_41/O-GlcNAc_trsf"/>
</dbReference>
<evidence type="ECO:0000313" key="10">
    <source>
        <dbReference type="EMBL" id="OSM02184.1"/>
    </source>
</evidence>
<evidence type="ECO:0000256" key="3">
    <source>
        <dbReference type="ARBA" id="ARBA00011970"/>
    </source>
</evidence>
<evidence type="ECO:0000256" key="2">
    <source>
        <dbReference type="ARBA" id="ARBA00005386"/>
    </source>
</evidence>
<evidence type="ECO:0000256" key="6">
    <source>
        <dbReference type="ARBA" id="ARBA00022737"/>
    </source>
</evidence>
<dbReference type="STRING" id="1434232.MAIT1_02287"/>
<dbReference type="PANTHER" id="PTHR44835">
    <property type="entry name" value="UDP-N-ACETYLGLUCOSAMINE--PEPTIDE N-ACETYLGLUCOSAMINYLTRANSFERASE SPINDLY-RELATED"/>
    <property type="match status" value="1"/>
</dbReference>
<dbReference type="InterPro" id="IPR029489">
    <property type="entry name" value="OGT/SEC/SPY_C"/>
</dbReference>
<dbReference type="SMART" id="SM00028">
    <property type="entry name" value="TPR"/>
    <property type="match status" value="3"/>
</dbReference>
<dbReference type="AlphaFoldDB" id="A0A1Y2K4Y5"/>
<comment type="pathway">
    <text evidence="1">Protein modification; protein glycosylation.</text>
</comment>
<evidence type="ECO:0000256" key="8">
    <source>
        <dbReference type="PROSITE-ProRule" id="PRU00339"/>
    </source>
</evidence>
<dbReference type="InterPro" id="IPR019734">
    <property type="entry name" value="TPR_rpt"/>
</dbReference>
<proteinExistence type="inferred from homology"/>
<dbReference type="Gene3D" id="3.40.50.11380">
    <property type="match status" value="1"/>
</dbReference>
<feature type="repeat" description="TPR" evidence="8">
    <location>
        <begin position="82"/>
        <end position="115"/>
    </location>
</feature>
<accession>A0A1Y2K4Y5</accession>
<organism evidence="10 11">
    <name type="scientific">Magnetofaba australis IT-1</name>
    <dbReference type="NCBI Taxonomy" id="1434232"/>
    <lineage>
        <taxon>Bacteria</taxon>
        <taxon>Pseudomonadati</taxon>
        <taxon>Pseudomonadota</taxon>
        <taxon>Magnetococcia</taxon>
        <taxon>Magnetococcales</taxon>
        <taxon>Magnetococcaceae</taxon>
        <taxon>Magnetofaba</taxon>
    </lineage>
</organism>
<protein>
    <recommendedName>
        <fullName evidence="3">protein O-GlcNAc transferase</fullName>
        <ecNumber evidence="3">2.4.1.255</ecNumber>
    </recommendedName>
</protein>
<evidence type="ECO:0000313" key="11">
    <source>
        <dbReference type="Proteomes" id="UP000194003"/>
    </source>
</evidence>